<evidence type="ECO:0000256" key="4">
    <source>
        <dbReference type="ARBA" id="ARBA00023136"/>
    </source>
</evidence>
<dbReference type="GO" id="GO:0020037">
    <property type="term" value="F:heme binding"/>
    <property type="evidence" value="ECO:0007669"/>
    <property type="project" value="InterPro"/>
</dbReference>
<keyword evidence="4 5" id="KW-0472">Membrane</keyword>
<keyword evidence="5" id="KW-0249">Electron transport</keyword>
<feature type="transmembrane region" description="Helical" evidence="6">
    <location>
        <begin position="381"/>
        <end position="403"/>
    </location>
</feature>
<comment type="subcellular location">
    <subcellularLocation>
        <location evidence="1">Membrane</location>
        <topology evidence="1">Multi-pass membrane protein</topology>
    </subcellularLocation>
    <subcellularLocation>
        <location evidence="5">Mitochondrion inner membrane</location>
        <topology evidence="5">Multi-pass membrane protein</topology>
    </subcellularLocation>
</comment>
<keyword evidence="5" id="KW-0186">Copper</keyword>
<sequence>MFFFFGYFLCSCKVVGMFYFVTSWCFSLVGFLYSLFIRTELSVLGLGCSCFGDYQLYNTQVTSHGLIMLFGFIMPITTGAFANYLIPTLVGLPDMVFPRINVMSYLVYLVAAQLILVATYIEEGVGAGWTLYPTLTCADFHTSMSMDVLILSVHMFGLSSLLNAVNMIITIMIGIVRGWTLKTTNLFVWGILFTSVLLILILPVLAAGISMILIDRNFSSCFFDVLGGGDVLMYQHIFWFFGHPEVYVIILPVFGLVSLVIELRFHKPVFSSLGMIYSMSSISIIGFFVWAHHMFTVGLDIDTRAYFGSITITIGVPTAIKLFNWLYTLVMQRTSLTVECMYLVLFILMFFIGGITGLILANVSLDVQLHDTYFVVAHFHYVLSLGAVVGTLSGIYGLIYYVIGLELYTMQLKGNFIVFLIGSNLVFCPLHMLGLFGFPRRLSDLFLPLISFVFLLGMLFLIWFVFGVLLIFSLLSCLLMYWWLFIYGLYCSCWVGFFLLLGAAIMHLVKLDPLVWVSIDE</sequence>
<geneLocation type="mitochondrion" evidence="8"/>
<dbReference type="InterPro" id="IPR023616">
    <property type="entry name" value="Cyt_c_oxase-like_su1_dom"/>
</dbReference>
<dbReference type="InterPro" id="IPR023615">
    <property type="entry name" value="Cyt_c_Oxase_su1_BS"/>
</dbReference>
<feature type="domain" description="Cytochrome oxidase subunit I profile" evidence="7">
    <location>
        <begin position="1"/>
        <end position="481"/>
    </location>
</feature>
<dbReference type="InterPro" id="IPR000883">
    <property type="entry name" value="Cyt_C_Oxase_1"/>
</dbReference>
<comment type="catalytic activity">
    <reaction evidence="5">
        <text>4 Fe(II)-[cytochrome c] + O2 + 8 H(+)(in) = 4 Fe(III)-[cytochrome c] + 2 H2O + 4 H(+)(out)</text>
        <dbReference type="Rhea" id="RHEA:11436"/>
        <dbReference type="Rhea" id="RHEA-COMP:10350"/>
        <dbReference type="Rhea" id="RHEA-COMP:14399"/>
        <dbReference type="ChEBI" id="CHEBI:15377"/>
        <dbReference type="ChEBI" id="CHEBI:15378"/>
        <dbReference type="ChEBI" id="CHEBI:15379"/>
        <dbReference type="ChEBI" id="CHEBI:29033"/>
        <dbReference type="ChEBI" id="CHEBI:29034"/>
        <dbReference type="EC" id="7.1.1.9"/>
    </reaction>
</comment>
<dbReference type="Pfam" id="PF00115">
    <property type="entry name" value="COX1"/>
    <property type="match status" value="1"/>
</dbReference>
<dbReference type="PROSITE" id="PS00077">
    <property type="entry name" value="COX1_CUB"/>
    <property type="match status" value="1"/>
</dbReference>
<protein>
    <recommendedName>
        <fullName evidence="5">Cytochrome c oxidase subunit 1</fullName>
        <ecNumber evidence="5">7.1.1.9</ecNumber>
    </recommendedName>
</protein>
<feature type="transmembrane region" description="Helical" evidence="6">
    <location>
        <begin position="66"/>
        <end position="90"/>
    </location>
</feature>
<feature type="transmembrane region" description="Helical" evidence="6">
    <location>
        <begin position="484"/>
        <end position="509"/>
    </location>
</feature>
<feature type="transmembrane region" description="Helical" evidence="6">
    <location>
        <begin position="273"/>
        <end position="293"/>
    </location>
</feature>
<reference evidence="8" key="1">
    <citation type="journal article" date="2015" name="MBio">
        <title>Gene Loss and Error-Prone RNA Editing in the Mitochondrion of Perkinsela, an Endosymbiotic Kinetoplastid.</title>
        <authorList>
            <person name="David V."/>
            <person name="Flegontov P."/>
            <person name="Gerasimov E."/>
            <person name="Tanifuji G."/>
            <person name="Hashimi H."/>
            <person name="Logacheva M.D."/>
            <person name="Maruyama S."/>
            <person name="Onodera N.T."/>
            <person name="Gray M.W."/>
            <person name="Archibald J.M."/>
            <person name="Lukes J."/>
        </authorList>
    </citation>
    <scope>NUCLEOTIDE SEQUENCE</scope>
</reference>
<evidence type="ECO:0000256" key="3">
    <source>
        <dbReference type="ARBA" id="ARBA00022989"/>
    </source>
</evidence>
<feature type="transmembrane region" description="Helical" evidence="6">
    <location>
        <begin position="149"/>
        <end position="174"/>
    </location>
</feature>
<dbReference type="GO" id="GO:0004129">
    <property type="term" value="F:cytochrome-c oxidase activity"/>
    <property type="evidence" value="ECO:0007669"/>
    <property type="project" value="UniProtKB-EC"/>
</dbReference>
<dbReference type="PROSITE" id="PS50855">
    <property type="entry name" value="COX1"/>
    <property type="match status" value="1"/>
</dbReference>
<feature type="transmembrane region" description="Helical" evidence="6">
    <location>
        <begin position="445"/>
        <end position="472"/>
    </location>
</feature>
<keyword evidence="5" id="KW-0349">Heme</keyword>
<dbReference type="SUPFAM" id="SSF81442">
    <property type="entry name" value="Cytochrome c oxidase subunit I-like"/>
    <property type="match status" value="1"/>
</dbReference>
<keyword evidence="5" id="KW-0479">Metal-binding</keyword>
<keyword evidence="2 5" id="KW-0812">Transmembrane</keyword>
<evidence type="ECO:0000313" key="8">
    <source>
        <dbReference type="EMBL" id="ALR87301.1"/>
    </source>
</evidence>
<dbReference type="PANTHER" id="PTHR10422:SF18">
    <property type="entry name" value="CYTOCHROME C OXIDASE SUBUNIT 1"/>
    <property type="match status" value="1"/>
</dbReference>
<feature type="transmembrane region" description="Helical" evidence="6">
    <location>
        <begin position="234"/>
        <end position="261"/>
    </location>
</feature>
<keyword evidence="3 6" id="KW-1133">Transmembrane helix</keyword>
<feature type="transmembrane region" description="Helical" evidence="6">
    <location>
        <begin position="415"/>
        <end position="439"/>
    </location>
</feature>
<dbReference type="PRINTS" id="PR01165">
    <property type="entry name" value="CYCOXIDASEI"/>
</dbReference>
<keyword evidence="5" id="KW-0999">Mitochondrion inner membrane</keyword>
<dbReference type="Gene3D" id="1.20.210.10">
    <property type="entry name" value="Cytochrome c oxidase-like, subunit I domain"/>
    <property type="match status" value="1"/>
</dbReference>
<dbReference type="AlphaFoldDB" id="A0A0U2UQG4"/>
<dbReference type="GO" id="GO:0005743">
    <property type="term" value="C:mitochondrial inner membrane"/>
    <property type="evidence" value="ECO:0007669"/>
    <property type="project" value="UniProtKB-SubCell"/>
</dbReference>
<dbReference type="InterPro" id="IPR036927">
    <property type="entry name" value="Cyt_c_oxase-like_su1_sf"/>
</dbReference>
<keyword evidence="5" id="KW-0408">Iron</keyword>
<dbReference type="GO" id="GO:0046872">
    <property type="term" value="F:metal ion binding"/>
    <property type="evidence" value="ECO:0007669"/>
    <property type="project" value="UniProtKB-KW"/>
</dbReference>
<feature type="transmembrane region" description="Helical" evidence="6">
    <location>
        <begin position="340"/>
        <end position="361"/>
    </location>
</feature>
<dbReference type="EC" id="7.1.1.9" evidence="5"/>
<comment type="function">
    <text evidence="5">Component of the cytochrome c oxidase, the last enzyme in the mitochondrial electron transport chain which drives oxidative phosphorylation. The respiratory chain contains 3 multisubunit complexes succinate dehydrogenase (complex II, CII), ubiquinol-cytochrome c oxidoreductase (cytochrome b-c1 complex, complex III, CIII) and cytochrome c oxidase (complex IV, CIV), that cooperate to transfer electrons derived from NADH and succinate to molecular oxygen, creating an electrochemical gradient over the inner membrane that drives transmembrane transport and the ATP synthase. Cytochrome c oxidase is the component of the respiratory chain that catalyzes the reduction of oxygen to water. Electrons originating from reduced cytochrome c in the intermembrane space (IMS) are transferred via the dinuclear copper A center (CU(A)) of subunit 2 and heme A of subunit 1 to the active site in subunit 1, a binuclear center (BNC) formed by heme A3 and copper B (CU(B)). The BNC reduces molecular oxygen to 2 water molecules using 4 electrons from cytochrome c in the IMS and 4 protons from the mitochondrial matrix.</text>
</comment>
<organism evidence="8">
    <name type="scientific">Perkinsela sp. GillNOR1/I</name>
    <dbReference type="NCBI Taxonomy" id="1766904"/>
    <lineage>
        <taxon>Eukaryota</taxon>
        <taxon>Discoba</taxon>
        <taxon>Euglenozoa</taxon>
        <taxon>Kinetoplastea</taxon>
        <taxon>Prokinetoplastina</taxon>
        <taxon>Ichthyobodonidae</taxon>
        <taxon>Perkinsela</taxon>
    </lineage>
</organism>
<dbReference type="EMBL" id="KT272167">
    <property type="protein sequence ID" value="ALR87301.1"/>
    <property type="molecule type" value="Genomic_DNA"/>
</dbReference>
<dbReference type="PANTHER" id="PTHR10422">
    <property type="entry name" value="CYTOCHROME C OXIDASE SUBUNIT 1"/>
    <property type="match status" value="1"/>
</dbReference>
<name>A0A0U2UQG4_9EUGL</name>
<accession>A0A0U2UQG4</accession>
<dbReference type="GO" id="GO:0015990">
    <property type="term" value="P:electron transport coupled proton transport"/>
    <property type="evidence" value="ECO:0007669"/>
    <property type="project" value="TreeGrafter"/>
</dbReference>
<dbReference type="GO" id="GO:0006123">
    <property type="term" value="P:mitochondrial electron transport, cytochrome c to oxygen"/>
    <property type="evidence" value="ECO:0007669"/>
    <property type="project" value="TreeGrafter"/>
</dbReference>
<evidence type="ECO:0000259" key="7">
    <source>
        <dbReference type="PROSITE" id="PS50855"/>
    </source>
</evidence>
<evidence type="ECO:0000256" key="6">
    <source>
        <dbReference type="SAM" id="Phobius"/>
    </source>
</evidence>
<gene>
    <name evidence="8" type="primary">cox1</name>
</gene>
<feature type="transmembrane region" description="Helical" evidence="6">
    <location>
        <begin position="305"/>
        <end position="328"/>
    </location>
</feature>
<keyword evidence="5 8" id="KW-0496">Mitochondrion</keyword>
<feature type="transmembrane region" description="Helical" evidence="6">
    <location>
        <begin position="12"/>
        <end position="36"/>
    </location>
</feature>
<comment type="pathway">
    <text evidence="5">Energy metabolism; oxidative phosphorylation.</text>
</comment>
<proteinExistence type="inferred from homology"/>
<evidence type="ECO:0000256" key="5">
    <source>
        <dbReference type="RuleBase" id="RU000369"/>
    </source>
</evidence>
<feature type="transmembrane region" description="Helical" evidence="6">
    <location>
        <begin position="186"/>
        <end position="214"/>
    </location>
</feature>
<comment type="similarity">
    <text evidence="5">Belongs to the heme-copper respiratory oxidase family.</text>
</comment>
<dbReference type="UniPathway" id="UPA00705"/>
<feature type="transmembrane region" description="Helical" evidence="6">
    <location>
        <begin position="102"/>
        <end position="121"/>
    </location>
</feature>
<keyword evidence="5" id="KW-0813">Transport</keyword>
<keyword evidence="5" id="KW-0679">Respiratory chain</keyword>
<evidence type="ECO:0000256" key="2">
    <source>
        <dbReference type="ARBA" id="ARBA00022692"/>
    </source>
</evidence>
<evidence type="ECO:0000256" key="1">
    <source>
        <dbReference type="ARBA" id="ARBA00004141"/>
    </source>
</evidence>